<protein>
    <submittedName>
        <fullName evidence="3">Uncharacterized protein</fullName>
    </submittedName>
</protein>
<accession>A0A0F4GNT7</accession>
<dbReference type="AlphaFoldDB" id="A0A0F4GNT7"/>
<keyword evidence="2" id="KW-0732">Signal</keyword>
<feature type="chain" id="PRO_5012316953" evidence="2">
    <location>
        <begin position="16"/>
        <end position="153"/>
    </location>
</feature>
<dbReference type="EMBL" id="LAFY01000387">
    <property type="protein sequence ID" value="KJX98727.1"/>
    <property type="molecule type" value="Genomic_DNA"/>
</dbReference>
<reference evidence="3 4" key="1">
    <citation type="submission" date="2015-03" db="EMBL/GenBank/DDBJ databases">
        <title>RNA-seq based gene annotation and comparative genomics of four Zymoseptoria species reveal species-specific pathogenicity related genes and transposable element activity.</title>
        <authorList>
            <person name="Grandaubert J."/>
            <person name="Bhattacharyya A."/>
            <person name="Stukenbrock E.H."/>
        </authorList>
    </citation>
    <scope>NUCLEOTIDE SEQUENCE [LARGE SCALE GENOMIC DNA]</scope>
    <source>
        <strain evidence="3 4">Zb18110</strain>
    </source>
</reference>
<keyword evidence="4" id="KW-1185">Reference proteome</keyword>
<evidence type="ECO:0000256" key="2">
    <source>
        <dbReference type="SAM" id="SignalP"/>
    </source>
</evidence>
<proteinExistence type="predicted"/>
<evidence type="ECO:0000256" key="1">
    <source>
        <dbReference type="SAM" id="MobiDB-lite"/>
    </source>
</evidence>
<gene>
    <name evidence="3" type="ORF">TI39_contig395g00002</name>
</gene>
<name>A0A0F4GNT7_9PEZI</name>
<sequence length="153" mass="16775">MKLLLIAYALGLAHAAAVAVTSPNDEAGVSLEARDDCPDLYTCYNNGSCHKHERAWNCLRGHARYRECPSDMTNCPTAVRFARPDTPMPPMELGADDRPNGPRNEATAEATENFGPHARPRTCGKEGECSEAREHLNNTRDSPAGIKLRHFVS</sequence>
<feature type="compositionally biased region" description="Basic and acidic residues" evidence="1">
    <location>
        <begin position="123"/>
        <end position="138"/>
    </location>
</feature>
<feature type="signal peptide" evidence="2">
    <location>
        <begin position="1"/>
        <end position="15"/>
    </location>
</feature>
<evidence type="ECO:0000313" key="4">
    <source>
        <dbReference type="Proteomes" id="UP000033647"/>
    </source>
</evidence>
<organism evidence="3 4">
    <name type="scientific">Zymoseptoria brevis</name>
    <dbReference type="NCBI Taxonomy" id="1047168"/>
    <lineage>
        <taxon>Eukaryota</taxon>
        <taxon>Fungi</taxon>
        <taxon>Dikarya</taxon>
        <taxon>Ascomycota</taxon>
        <taxon>Pezizomycotina</taxon>
        <taxon>Dothideomycetes</taxon>
        <taxon>Dothideomycetidae</taxon>
        <taxon>Mycosphaerellales</taxon>
        <taxon>Mycosphaerellaceae</taxon>
        <taxon>Zymoseptoria</taxon>
    </lineage>
</organism>
<feature type="region of interest" description="Disordered" evidence="1">
    <location>
        <begin position="81"/>
        <end position="153"/>
    </location>
</feature>
<comment type="caution">
    <text evidence="3">The sequence shown here is derived from an EMBL/GenBank/DDBJ whole genome shotgun (WGS) entry which is preliminary data.</text>
</comment>
<evidence type="ECO:0000313" key="3">
    <source>
        <dbReference type="EMBL" id="KJX98727.1"/>
    </source>
</evidence>
<dbReference type="Proteomes" id="UP000033647">
    <property type="component" value="Unassembled WGS sequence"/>
</dbReference>